<dbReference type="KEGG" id="cagg:HYG79_12055"/>
<accession>A0A7H9ARK0</accession>
<keyword evidence="2" id="KW-1185">Reference proteome</keyword>
<name>A0A7H9ARK0_9FLAO</name>
<gene>
    <name evidence="1" type="ORF">HYG79_12055</name>
</gene>
<dbReference type="Proteomes" id="UP000509302">
    <property type="component" value="Chromosome"/>
</dbReference>
<dbReference type="AlphaFoldDB" id="A0A7H9ARK0"/>
<evidence type="ECO:0000313" key="2">
    <source>
        <dbReference type="Proteomes" id="UP000509302"/>
    </source>
</evidence>
<organism evidence="1 2">
    <name type="scientific">Costertonia aggregata</name>
    <dbReference type="NCBI Taxonomy" id="343403"/>
    <lineage>
        <taxon>Bacteria</taxon>
        <taxon>Pseudomonadati</taxon>
        <taxon>Bacteroidota</taxon>
        <taxon>Flavobacteriia</taxon>
        <taxon>Flavobacteriales</taxon>
        <taxon>Flavobacteriaceae</taxon>
        <taxon>Costertonia</taxon>
    </lineage>
</organism>
<protein>
    <submittedName>
        <fullName evidence="1">Uncharacterized protein</fullName>
    </submittedName>
</protein>
<dbReference type="RefSeq" id="WP_179242332.1">
    <property type="nucleotide sequence ID" value="NZ_CP058595.1"/>
</dbReference>
<proteinExistence type="predicted"/>
<dbReference type="EMBL" id="CP058595">
    <property type="protein sequence ID" value="QLG46046.1"/>
    <property type="molecule type" value="Genomic_DNA"/>
</dbReference>
<reference evidence="1 2" key="1">
    <citation type="journal article" date="2006" name="Int. J. Syst. Evol. Microbiol.">
        <title>Costertonia aggregata gen. nov., sp. nov., a mesophilic marine bacterium of the family Flavobacteriaceae, isolated from a mature biofilm.</title>
        <authorList>
            <person name="Kwon K.K."/>
            <person name="Lee Y.K."/>
            <person name="Lee H.K."/>
        </authorList>
    </citation>
    <scope>NUCLEOTIDE SEQUENCE [LARGE SCALE GENOMIC DNA]</scope>
    <source>
        <strain evidence="1 2">KCCM 42265</strain>
    </source>
</reference>
<evidence type="ECO:0000313" key="1">
    <source>
        <dbReference type="EMBL" id="QLG46046.1"/>
    </source>
</evidence>
<sequence>MKLKITIHENLDDITLEQYKKFLKLFEINDDTHFIHKKMVQIFCGVPLINVEHMDKGDFDEIVRQLAKVLDETPEFTDRFFHNGVEYGFIPNLDKISLAEFVDLDNLTGNVDELEQLMSILYRPIRKIKGNKYRIEPYKGKKFEDFKDIPASIVIASQLFFWHLGNELLNHTNLTLQKALQTKEIRQKLPRISEKHGAGTPQLQNSLDMTIQKLRESLNQSFIPAYII</sequence>